<gene>
    <name evidence="2" type="ORF">M513_03339</name>
</gene>
<feature type="transmembrane region" description="Helical" evidence="1">
    <location>
        <begin position="288"/>
        <end position="310"/>
    </location>
</feature>
<feature type="non-terminal residue" evidence="2">
    <location>
        <position position="1"/>
    </location>
</feature>
<keyword evidence="3" id="KW-1185">Reference proteome</keyword>
<evidence type="ECO:0000313" key="3">
    <source>
        <dbReference type="Proteomes" id="UP000030764"/>
    </source>
</evidence>
<keyword evidence="1" id="KW-0812">Transmembrane</keyword>
<accession>A0A085MFA4</accession>
<keyword evidence="1" id="KW-0472">Membrane</keyword>
<name>A0A085MFA4_9BILA</name>
<dbReference type="AlphaFoldDB" id="A0A085MFA4"/>
<protein>
    <submittedName>
        <fullName evidence="2">Uncharacterized protein</fullName>
    </submittedName>
</protein>
<sequence>SRTFGKSDTRNDVDVDHAVTGPQTLPNSLHGAIRTSMVTLLLGLVQLGPHNKRSPLRLVMSLLCLLIVVWVLTMPTWAHYEQSLSYLPYNKSITCNVGTEWQCLCSTVDGGGGIVCADLFANIQAVSVHFDGCSFDLAKQVHRGQPYENYIKEYMAWWIREECSMGSCTDVDQRDLVDLNAQNIVLISLECVEAKRTRLSFVALHSINRSAEGNSSFGEDHAWQLLPSNTVAMVLEARIHLLENIFSTNHIAIDLTLIKGPSGGNANDRKKNPGNLAASGTTTLHKAIYISLAFISSAVVIFWTCSCFLCPRIVSRQVKENVPFFEKLSTRFFYLIQRPLQKGFAGNRSSVANGAYRRQSRHEFVAGRFDVCKCWSNSEEKQNSSSPLVGNSSTSDCSELMRIETECRSLNEKR</sequence>
<reference evidence="2 3" key="1">
    <citation type="journal article" date="2014" name="Nat. Genet.">
        <title>Genome and transcriptome of the porcine whipworm Trichuris suis.</title>
        <authorList>
            <person name="Jex A.R."/>
            <person name="Nejsum P."/>
            <person name="Schwarz E.M."/>
            <person name="Hu L."/>
            <person name="Young N.D."/>
            <person name="Hall R.S."/>
            <person name="Korhonen P.K."/>
            <person name="Liao S."/>
            <person name="Thamsborg S."/>
            <person name="Xia J."/>
            <person name="Xu P."/>
            <person name="Wang S."/>
            <person name="Scheerlinck J.P."/>
            <person name="Hofmann A."/>
            <person name="Sternberg P.W."/>
            <person name="Wang J."/>
            <person name="Gasser R.B."/>
        </authorList>
    </citation>
    <scope>NUCLEOTIDE SEQUENCE [LARGE SCALE GENOMIC DNA]</scope>
    <source>
        <strain evidence="2">DCEP-RM93M</strain>
    </source>
</reference>
<proteinExistence type="predicted"/>
<dbReference type="Proteomes" id="UP000030764">
    <property type="component" value="Unassembled WGS sequence"/>
</dbReference>
<dbReference type="EMBL" id="KL363197">
    <property type="protein sequence ID" value="KFD55900.1"/>
    <property type="molecule type" value="Genomic_DNA"/>
</dbReference>
<evidence type="ECO:0000313" key="2">
    <source>
        <dbReference type="EMBL" id="KFD55900.1"/>
    </source>
</evidence>
<keyword evidence="1" id="KW-1133">Transmembrane helix</keyword>
<organism evidence="2 3">
    <name type="scientific">Trichuris suis</name>
    <name type="common">pig whipworm</name>
    <dbReference type="NCBI Taxonomy" id="68888"/>
    <lineage>
        <taxon>Eukaryota</taxon>
        <taxon>Metazoa</taxon>
        <taxon>Ecdysozoa</taxon>
        <taxon>Nematoda</taxon>
        <taxon>Enoplea</taxon>
        <taxon>Dorylaimia</taxon>
        <taxon>Trichinellida</taxon>
        <taxon>Trichuridae</taxon>
        <taxon>Trichuris</taxon>
    </lineage>
</organism>
<feature type="transmembrane region" description="Helical" evidence="1">
    <location>
        <begin position="59"/>
        <end position="80"/>
    </location>
</feature>
<evidence type="ECO:0000256" key="1">
    <source>
        <dbReference type="SAM" id="Phobius"/>
    </source>
</evidence>